<dbReference type="GO" id="GO:1990281">
    <property type="term" value="C:efflux pump complex"/>
    <property type="evidence" value="ECO:0007669"/>
    <property type="project" value="TreeGrafter"/>
</dbReference>
<dbReference type="GO" id="GO:0015562">
    <property type="term" value="F:efflux transmembrane transporter activity"/>
    <property type="evidence" value="ECO:0007669"/>
    <property type="project" value="TreeGrafter"/>
</dbReference>
<evidence type="ECO:0000259" key="2">
    <source>
        <dbReference type="Pfam" id="PF25881"/>
    </source>
</evidence>
<evidence type="ECO:0000256" key="1">
    <source>
        <dbReference type="SAM" id="Coils"/>
    </source>
</evidence>
<gene>
    <name evidence="3" type="ORF">SAMN06296020_109121</name>
</gene>
<dbReference type="SUPFAM" id="SSF111369">
    <property type="entry name" value="HlyD-like secretion proteins"/>
    <property type="match status" value="1"/>
</dbReference>
<evidence type="ECO:0000313" key="3">
    <source>
        <dbReference type="EMBL" id="SMP61925.1"/>
    </source>
</evidence>
<accession>A0AA45WX18</accession>
<dbReference type="AlphaFoldDB" id="A0AA45WX18"/>
<name>A0AA45WX18_9CLOT</name>
<protein>
    <submittedName>
        <fullName evidence="3">Biotin-lipoyl like</fullName>
    </submittedName>
</protein>
<dbReference type="PANTHER" id="PTHR30469:SF15">
    <property type="entry name" value="HLYD FAMILY OF SECRETION PROTEINS"/>
    <property type="match status" value="1"/>
</dbReference>
<dbReference type="Gene3D" id="2.40.420.20">
    <property type="match status" value="1"/>
</dbReference>
<dbReference type="Gene3D" id="1.10.287.470">
    <property type="entry name" value="Helix hairpin bin"/>
    <property type="match status" value="1"/>
</dbReference>
<dbReference type="Gene3D" id="2.40.50.100">
    <property type="match status" value="1"/>
</dbReference>
<dbReference type="EMBL" id="FXUF01000009">
    <property type="protein sequence ID" value="SMP61925.1"/>
    <property type="molecule type" value="Genomic_DNA"/>
</dbReference>
<dbReference type="PANTHER" id="PTHR30469">
    <property type="entry name" value="MULTIDRUG RESISTANCE PROTEIN MDTA"/>
    <property type="match status" value="1"/>
</dbReference>
<dbReference type="Pfam" id="PF25881">
    <property type="entry name" value="HH_YBHG"/>
    <property type="match status" value="1"/>
</dbReference>
<comment type="caution">
    <text evidence="3">The sequence shown here is derived from an EMBL/GenBank/DDBJ whole genome shotgun (WGS) entry which is preliminary data.</text>
</comment>
<sequence length="454" mass="49255">MKCLKQQKSDEYHQEQNKVVTAVWRCEGSNTTSGKRRKGIPFGKQPTMKKHWSQGIGLCLLILTLLTTSACSQPESPPERVDRRVTVMELRQETAPLTLHFTGEVVAQELRQISFPVSGRIEAFHVAKEMPVEADTLLGKLDDTDYRIALEGARAQLRSAQSQLDLALAGALEEELLQAELEVLKAEEATVFAQAQLGRSEALFEAGAVSQLELDAARLEAALAAASFQQVEQQLTRLRSGARKEEIDGLAALRDAAAAEVTHFETQMKRAVLQPQTRGIITALHYEAGETYVAGTPLLTLRSDIPKVQVSATAGELALLQPGNPAVMVSRDLEWAGEISLISTLPDPLTRTYPIDISYQEAGHLPGTVVSVAVETNPVTGIWVPMSSVVAGDQDYVYVVESEVAVQMPVNVVQSSGTRLMITGVEPGQLLVIAGMSRLSSGDRVIWEAAGDRP</sequence>
<feature type="domain" description="YbhG-like alpha-helical hairpin" evidence="2">
    <location>
        <begin position="141"/>
        <end position="268"/>
    </location>
</feature>
<keyword evidence="1" id="KW-0175">Coiled coil</keyword>
<reference evidence="3" key="1">
    <citation type="submission" date="2017-05" db="EMBL/GenBank/DDBJ databases">
        <authorList>
            <person name="Varghese N."/>
            <person name="Submissions S."/>
        </authorList>
    </citation>
    <scope>NUCLEOTIDE SEQUENCE</scope>
    <source>
        <strain evidence="3">Su22</strain>
    </source>
</reference>
<keyword evidence="4" id="KW-1185">Reference proteome</keyword>
<organism evidence="3 4">
    <name type="scientific">Anoxynatronum buryatiense</name>
    <dbReference type="NCBI Taxonomy" id="489973"/>
    <lineage>
        <taxon>Bacteria</taxon>
        <taxon>Bacillati</taxon>
        <taxon>Bacillota</taxon>
        <taxon>Clostridia</taxon>
        <taxon>Eubacteriales</taxon>
        <taxon>Clostridiaceae</taxon>
        <taxon>Anoxynatronum</taxon>
    </lineage>
</organism>
<proteinExistence type="predicted"/>
<dbReference type="InterPro" id="IPR059052">
    <property type="entry name" value="HH_YbhG-like"/>
</dbReference>
<dbReference type="RefSeq" id="WP_283409774.1">
    <property type="nucleotide sequence ID" value="NZ_FXUF01000009.1"/>
</dbReference>
<evidence type="ECO:0000313" key="4">
    <source>
        <dbReference type="Proteomes" id="UP001158066"/>
    </source>
</evidence>
<dbReference type="Proteomes" id="UP001158066">
    <property type="component" value="Unassembled WGS sequence"/>
</dbReference>
<feature type="coiled-coil region" evidence="1">
    <location>
        <begin position="169"/>
        <end position="229"/>
    </location>
</feature>